<dbReference type="SUPFAM" id="SSF50346">
    <property type="entry name" value="PRC-barrel domain"/>
    <property type="match status" value="1"/>
</dbReference>
<evidence type="ECO:0000313" key="2">
    <source>
        <dbReference type="EMBL" id="TRM12320.1"/>
    </source>
</evidence>
<name>A0A549YKB3_9BACI</name>
<dbReference type="Proteomes" id="UP000319280">
    <property type="component" value="Unassembled WGS sequence"/>
</dbReference>
<evidence type="ECO:0000259" key="1">
    <source>
        <dbReference type="Pfam" id="PF05239"/>
    </source>
</evidence>
<evidence type="ECO:0000313" key="3">
    <source>
        <dbReference type="Proteomes" id="UP000319280"/>
    </source>
</evidence>
<sequence>MITLSELQIKEVIVRDDGRRLGHIADLEIDGDSGRIKAIVIYVKDKKAGFFGKTDELIIPWNHIEVIGSDIILVRDVKTPSLYPEQHFHY</sequence>
<proteinExistence type="predicted"/>
<dbReference type="Gene3D" id="2.30.30.240">
    <property type="entry name" value="PRC-barrel domain"/>
    <property type="match status" value="1"/>
</dbReference>
<keyword evidence="3" id="KW-1185">Reference proteome</keyword>
<gene>
    <name evidence="2" type="ORF">FH966_11830</name>
</gene>
<protein>
    <submittedName>
        <fullName evidence="2">YlmC/YmxH family sporulation protein</fullName>
    </submittedName>
</protein>
<dbReference type="NCBIfam" id="TIGR02888">
    <property type="entry name" value="spore_YlmC_YmxH"/>
    <property type="match status" value="1"/>
</dbReference>
<organism evidence="2 3">
    <name type="scientific">Lentibacillus cibarius</name>
    <dbReference type="NCBI Taxonomy" id="2583219"/>
    <lineage>
        <taxon>Bacteria</taxon>
        <taxon>Bacillati</taxon>
        <taxon>Bacillota</taxon>
        <taxon>Bacilli</taxon>
        <taxon>Bacillales</taxon>
        <taxon>Bacillaceae</taxon>
        <taxon>Lentibacillus</taxon>
    </lineage>
</organism>
<dbReference type="InterPro" id="IPR014238">
    <property type="entry name" value="Spore_YlmC/YmxH"/>
</dbReference>
<dbReference type="PANTHER" id="PTHR40061">
    <property type="entry name" value="SPORULATION PROTEIN YLMC-RELATED"/>
    <property type="match status" value="1"/>
</dbReference>
<accession>A0A549YKB3</accession>
<reference evidence="2 3" key="1">
    <citation type="submission" date="2019-07" db="EMBL/GenBank/DDBJ databases">
        <title>Genomic analysis of Lentibacillus sp. NKC851-2.</title>
        <authorList>
            <person name="Oh Y.J."/>
        </authorList>
    </citation>
    <scope>NUCLEOTIDE SEQUENCE [LARGE SCALE GENOMIC DNA]</scope>
    <source>
        <strain evidence="2 3">NKC851-2</strain>
    </source>
</reference>
<dbReference type="RefSeq" id="WP_142791329.1">
    <property type="nucleotide sequence ID" value="NZ_VJMZ01000001.1"/>
</dbReference>
<dbReference type="PANTHER" id="PTHR40061:SF1">
    <property type="entry name" value="SPORULATION PROTEIN YLMC-RELATED"/>
    <property type="match status" value="1"/>
</dbReference>
<dbReference type="AlphaFoldDB" id="A0A549YKB3"/>
<feature type="domain" description="PRC-barrel" evidence="1">
    <location>
        <begin position="2"/>
        <end position="78"/>
    </location>
</feature>
<dbReference type="InterPro" id="IPR027275">
    <property type="entry name" value="PRC-brl_dom"/>
</dbReference>
<dbReference type="Pfam" id="PF05239">
    <property type="entry name" value="PRC"/>
    <property type="match status" value="1"/>
</dbReference>
<dbReference type="InterPro" id="IPR011033">
    <property type="entry name" value="PRC_barrel-like_sf"/>
</dbReference>
<comment type="caution">
    <text evidence="2">The sequence shown here is derived from an EMBL/GenBank/DDBJ whole genome shotgun (WGS) entry which is preliminary data.</text>
</comment>
<dbReference type="EMBL" id="VJMZ01000001">
    <property type="protein sequence ID" value="TRM12320.1"/>
    <property type="molecule type" value="Genomic_DNA"/>
</dbReference>